<keyword evidence="2 5" id="KW-0547">Nucleotide-binding</keyword>
<dbReference type="Gene3D" id="3.30.565.10">
    <property type="entry name" value="Histidine kinase-like ATPase, C-terminal domain"/>
    <property type="match status" value="1"/>
</dbReference>
<dbReference type="FunFam" id="3.30.565.10:FF:000005">
    <property type="entry name" value="Heat shock protein 90"/>
    <property type="match status" value="1"/>
</dbReference>
<keyword evidence="8" id="KW-0346">Stress response</keyword>
<evidence type="ECO:0000256" key="2">
    <source>
        <dbReference type="ARBA" id="ARBA00022741"/>
    </source>
</evidence>
<keyword evidence="3 5" id="KW-0067">ATP-binding</keyword>
<feature type="binding site" evidence="5">
    <location>
        <position position="481"/>
    </location>
    <ligand>
        <name>ATP</name>
        <dbReference type="ChEBI" id="CHEBI:30616"/>
    </ligand>
</feature>
<feature type="compositionally biased region" description="Polar residues" evidence="6">
    <location>
        <begin position="65"/>
        <end position="75"/>
    </location>
</feature>
<feature type="binding site" evidence="5">
    <location>
        <position position="149"/>
    </location>
    <ligand>
        <name>ATP</name>
        <dbReference type="ChEBI" id="CHEBI:30616"/>
    </ligand>
</feature>
<feature type="binding site" evidence="5">
    <location>
        <begin position="237"/>
        <end position="242"/>
    </location>
    <ligand>
        <name>ATP</name>
        <dbReference type="ChEBI" id="CHEBI:30616"/>
    </ligand>
</feature>
<name>A0AAD9LFC4_BABDI</name>
<evidence type="ECO:0000313" key="9">
    <source>
        <dbReference type="Proteomes" id="UP001195914"/>
    </source>
</evidence>
<dbReference type="Gene3D" id="1.20.120.790">
    <property type="entry name" value="Heat shock protein 90, C-terminal domain"/>
    <property type="match status" value="1"/>
</dbReference>
<dbReference type="Proteomes" id="UP001195914">
    <property type="component" value="Unassembled WGS sequence"/>
</dbReference>
<dbReference type="Pfam" id="PF13589">
    <property type="entry name" value="HATPase_c_3"/>
    <property type="match status" value="1"/>
</dbReference>
<evidence type="ECO:0000256" key="3">
    <source>
        <dbReference type="ARBA" id="ARBA00022840"/>
    </source>
</evidence>
<dbReference type="InterPro" id="IPR019805">
    <property type="entry name" value="Heat_shock_protein_90_CS"/>
</dbReference>
<comment type="caution">
    <text evidence="8">The sequence shown here is derived from an EMBL/GenBank/DDBJ whole genome shotgun (WGS) entry which is preliminary data.</text>
</comment>
<dbReference type="InterPro" id="IPR020568">
    <property type="entry name" value="Ribosomal_Su5_D2-typ_SF"/>
</dbReference>
<feature type="signal peptide" evidence="7">
    <location>
        <begin position="1"/>
        <end position="30"/>
    </location>
</feature>
<dbReference type="PROSITE" id="PS00298">
    <property type="entry name" value="HSP90"/>
    <property type="match status" value="1"/>
</dbReference>
<dbReference type="SUPFAM" id="SSF55874">
    <property type="entry name" value="ATPase domain of HSP90 chaperone/DNA topoisomerase II/histidine kinase"/>
    <property type="match status" value="1"/>
</dbReference>
<dbReference type="Pfam" id="PF00183">
    <property type="entry name" value="HSP90"/>
    <property type="match status" value="1"/>
</dbReference>
<keyword evidence="4" id="KW-0143">Chaperone</keyword>
<gene>
    <name evidence="8" type="ORF">X943_003739</name>
</gene>
<feature type="binding site" evidence="5">
    <location>
        <position position="153"/>
    </location>
    <ligand>
        <name>ATP</name>
        <dbReference type="ChEBI" id="CHEBI:30616"/>
    </ligand>
</feature>
<evidence type="ECO:0000256" key="5">
    <source>
        <dbReference type="PIRSR" id="PIRSR002583-1"/>
    </source>
</evidence>
<dbReference type="InterPro" id="IPR020575">
    <property type="entry name" value="Hsp90_N"/>
</dbReference>
<feature type="region of interest" description="Disordered" evidence="6">
    <location>
        <begin position="50"/>
        <end position="75"/>
    </location>
</feature>
<feature type="binding site" evidence="5">
    <location>
        <position position="199"/>
    </location>
    <ligand>
        <name>ATP</name>
        <dbReference type="ChEBI" id="CHEBI:30616"/>
    </ligand>
</feature>
<dbReference type="NCBIfam" id="NF003555">
    <property type="entry name" value="PRK05218.1"/>
    <property type="match status" value="1"/>
</dbReference>
<evidence type="ECO:0000256" key="4">
    <source>
        <dbReference type="ARBA" id="ARBA00023186"/>
    </source>
</evidence>
<dbReference type="InterPro" id="IPR036890">
    <property type="entry name" value="HATPase_C_sf"/>
</dbReference>
<comment type="similarity">
    <text evidence="1">Belongs to the heat shock protein 90 family.</text>
</comment>
<dbReference type="InterPro" id="IPR037196">
    <property type="entry name" value="HSP90_C"/>
</dbReference>
<proteinExistence type="inferred from homology"/>
<feature type="binding site" evidence="5">
    <location>
        <begin position="214"/>
        <end position="215"/>
    </location>
    <ligand>
        <name>ATP</name>
        <dbReference type="ChEBI" id="CHEBI:30616"/>
    </ligand>
</feature>
<evidence type="ECO:0000256" key="1">
    <source>
        <dbReference type="ARBA" id="ARBA00008239"/>
    </source>
</evidence>
<protein>
    <submittedName>
        <fullName evidence="8">Heat shock protein 90</fullName>
    </submittedName>
</protein>
<evidence type="ECO:0000256" key="7">
    <source>
        <dbReference type="SAM" id="SignalP"/>
    </source>
</evidence>
<feature type="binding site" evidence="5">
    <location>
        <position position="194"/>
    </location>
    <ligand>
        <name>ATP</name>
        <dbReference type="ChEBI" id="CHEBI:30616"/>
    </ligand>
</feature>
<dbReference type="HAMAP" id="MF_00505">
    <property type="entry name" value="HSP90"/>
    <property type="match status" value="1"/>
</dbReference>
<dbReference type="Gene3D" id="3.30.230.80">
    <property type="match status" value="1"/>
</dbReference>
<feature type="chain" id="PRO_5042125225" evidence="7">
    <location>
        <begin position="31"/>
        <end position="798"/>
    </location>
</feature>
<dbReference type="PRINTS" id="PR00775">
    <property type="entry name" value="HEATSHOCK90"/>
</dbReference>
<dbReference type="Gene3D" id="3.40.50.11260">
    <property type="match status" value="1"/>
</dbReference>
<dbReference type="AlphaFoldDB" id="A0AAD9LFC4"/>
<dbReference type="PANTHER" id="PTHR11528">
    <property type="entry name" value="HEAT SHOCK PROTEIN 90 FAMILY MEMBER"/>
    <property type="match status" value="1"/>
</dbReference>
<sequence length="798" mass="90792">MPADSYNHSTRTFLWASYLLTIALTQNAECFKPGPKAVSSLSPRLKRLSEQNDDGRHHHKVHGLFSNTPPEEKSNLQGNLQQKIGLSAEVAGMDNAQITRYDDELKIGTPAPQVKVDNEETFPFQAEVSRVMDIIVNSLYTDKDVFLREMVSNAADALDKRRIQADPEDKIPKETFGGIRIIPNKEHNTLTIEDDGIGMTHAELVKNLGTIAESGTAKFLKQLESGNQMDTNNLIGQFGVGFYSAFLVANKVEVFSRAYGHEEGPVNRWKSDSSGTFSVGQISDADMQASFMKCGTRIVLHIKPECDDYLEDYKLKELLRKYSEFVRFPIQVWVEKVDYERVPDESTSVEGKPGRYKTISKKRYEWEHVNTQIPIWRRDQADIKPEDYVSFYKSTFKAYDDPLSYIHFKVEGQVEFSCLLFVPGSLPWELSRNMFDDESRGIRLYVKRVFINDKFAEAVPRWLTFVRGVVDSDELALNVGREHLQRSKALTVINKRIATKAIDMLKNLKSSNQERFKKFTENFGKYIKIGVVEDRENQQDLASLVTFWSTKSNDQRVTLDDYVERMKPDQPAIYYLTADSIQSAQSSPSLEKLKALDYEVVYALEPIDEFCLSSLTAAKYKNIMVLDVNKSDLKLKEPESTSESQKQDLAEYETLCSWIKNLFPDDLHDVKISNRLVESPAILVQTDFGLSPSMQRYMKQQATSAGMSDTEMFGTSMVSKPVLEINISHPIIQHLNGMVKKDKLSDMPRQVAKQLLDVVSIQGGYNVKDPTLFAKNVLQLMQREAKLFLDAQNNAEST</sequence>
<reference evidence="8" key="1">
    <citation type="journal article" date="2014" name="Nucleic Acids Res.">
        <title>The evolutionary dynamics of variant antigen genes in Babesia reveal a history of genomic innovation underlying host-parasite interaction.</title>
        <authorList>
            <person name="Jackson A.P."/>
            <person name="Otto T.D."/>
            <person name="Darby A."/>
            <person name="Ramaprasad A."/>
            <person name="Xia D."/>
            <person name="Echaide I.E."/>
            <person name="Farber M."/>
            <person name="Gahlot S."/>
            <person name="Gamble J."/>
            <person name="Gupta D."/>
            <person name="Gupta Y."/>
            <person name="Jackson L."/>
            <person name="Malandrin L."/>
            <person name="Malas T.B."/>
            <person name="Moussa E."/>
            <person name="Nair M."/>
            <person name="Reid A.J."/>
            <person name="Sanders M."/>
            <person name="Sharma J."/>
            <person name="Tracey A."/>
            <person name="Quail M.A."/>
            <person name="Weir W."/>
            <person name="Wastling J.M."/>
            <person name="Hall N."/>
            <person name="Willadsen P."/>
            <person name="Lingelbach K."/>
            <person name="Shiels B."/>
            <person name="Tait A."/>
            <person name="Berriman M."/>
            <person name="Allred D.R."/>
            <person name="Pain A."/>
        </authorList>
    </citation>
    <scope>NUCLEOTIDE SEQUENCE</scope>
    <source>
        <strain evidence="8">1802A</strain>
    </source>
</reference>
<dbReference type="FunFam" id="3.30.230.80:FF:000007">
    <property type="entry name" value="Heat shock protein 90"/>
    <property type="match status" value="1"/>
</dbReference>
<dbReference type="GO" id="GO:0140662">
    <property type="term" value="F:ATP-dependent protein folding chaperone"/>
    <property type="evidence" value="ECO:0007669"/>
    <property type="project" value="InterPro"/>
</dbReference>
<dbReference type="GO" id="GO:0051082">
    <property type="term" value="F:unfolded protein binding"/>
    <property type="evidence" value="ECO:0007669"/>
    <property type="project" value="InterPro"/>
</dbReference>
<evidence type="ECO:0000256" key="6">
    <source>
        <dbReference type="SAM" id="MobiDB-lite"/>
    </source>
</evidence>
<dbReference type="EMBL" id="JAHBMH010000073">
    <property type="protein sequence ID" value="KAK1933457.1"/>
    <property type="molecule type" value="Genomic_DNA"/>
</dbReference>
<dbReference type="GO" id="GO:0005524">
    <property type="term" value="F:ATP binding"/>
    <property type="evidence" value="ECO:0007669"/>
    <property type="project" value="UniProtKB-KW"/>
</dbReference>
<dbReference type="CDD" id="cd16927">
    <property type="entry name" value="HATPase_Hsp90-like"/>
    <property type="match status" value="1"/>
</dbReference>
<accession>A0AAD9LFC4</accession>
<feature type="binding site" evidence="5">
    <location>
        <position position="296"/>
    </location>
    <ligand>
        <name>ATP</name>
        <dbReference type="ChEBI" id="CHEBI:30616"/>
    </ligand>
</feature>
<dbReference type="InterPro" id="IPR001404">
    <property type="entry name" value="Hsp90_fam"/>
</dbReference>
<evidence type="ECO:0000313" key="8">
    <source>
        <dbReference type="EMBL" id="KAK1933457.1"/>
    </source>
</evidence>
<dbReference type="SUPFAM" id="SSF54211">
    <property type="entry name" value="Ribosomal protein S5 domain 2-like"/>
    <property type="match status" value="1"/>
</dbReference>
<keyword evidence="9" id="KW-1185">Reference proteome</keyword>
<dbReference type="PIRSF" id="PIRSF002583">
    <property type="entry name" value="Hsp90"/>
    <property type="match status" value="1"/>
</dbReference>
<reference evidence="8" key="2">
    <citation type="submission" date="2021-05" db="EMBL/GenBank/DDBJ databases">
        <authorList>
            <person name="Pain A."/>
        </authorList>
    </citation>
    <scope>NUCLEOTIDE SEQUENCE</scope>
    <source>
        <strain evidence="8">1802A</strain>
    </source>
</reference>
<organism evidence="8 9">
    <name type="scientific">Babesia divergens</name>
    <dbReference type="NCBI Taxonomy" id="32595"/>
    <lineage>
        <taxon>Eukaryota</taxon>
        <taxon>Sar</taxon>
        <taxon>Alveolata</taxon>
        <taxon>Apicomplexa</taxon>
        <taxon>Aconoidasida</taxon>
        <taxon>Piroplasmida</taxon>
        <taxon>Babesiidae</taxon>
        <taxon>Babesia</taxon>
    </lineage>
</organism>
<dbReference type="GO" id="GO:0016887">
    <property type="term" value="F:ATP hydrolysis activity"/>
    <property type="evidence" value="ECO:0007669"/>
    <property type="project" value="InterPro"/>
</dbReference>
<feature type="binding site" evidence="5">
    <location>
        <position position="207"/>
    </location>
    <ligand>
        <name>ATP</name>
        <dbReference type="ChEBI" id="CHEBI:30616"/>
    </ligand>
</feature>
<keyword evidence="7" id="KW-0732">Signal</keyword>
<dbReference type="SUPFAM" id="SSF110942">
    <property type="entry name" value="HSP90 C-terminal domain"/>
    <property type="match status" value="1"/>
</dbReference>